<dbReference type="InterPro" id="IPR006094">
    <property type="entry name" value="Oxid_FAD_bind_N"/>
</dbReference>
<keyword evidence="6" id="KW-0472">Membrane</keyword>
<accession>A0A2P6NP48</accession>
<evidence type="ECO:0000256" key="4">
    <source>
        <dbReference type="ARBA" id="ARBA00022989"/>
    </source>
</evidence>
<keyword evidence="3" id="KW-0812">Transmembrane</keyword>
<feature type="domain" description="FAD-binding PCMH-type" evidence="7">
    <location>
        <begin position="47"/>
        <end position="223"/>
    </location>
</feature>
<dbReference type="SUPFAM" id="SSF56176">
    <property type="entry name" value="FAD-binding/transporter-associated domain-like"/>
    <property type="match status" value="1"/>
</dbReference>
<keyword evidence="9" id="KW-1185">Reference proteome</keyword>
<proteinExistence type="predicted"/>
<dbReference type="InterPro" id="IPR036318">
    <property type="entry name" value="FAD-bd_PCMH-like_sf"/>
</dbReference>
<evidence type="ECO:0000313" key="8">
    <source>
        <dbReference type="EMBL" id="PRP85733.1"/>
    </source>
</evidence>
<dbReference type="InterPro" id="IPR040165">
    <property type="entry name" value="Diminuto-like"/>
</dbReference>
<dbReference type="GO" id="GO:0050614">
    <property type="term" value="F:Delta24-sterol reductase activity"/>
    <property type="evidence" value="ECO:0007669"/>
    <property type="project" value="UniProtKB-EC"/>
</dbReference>
<dbReference type="EMBL" id="MDYQ01000040">
    <property type="protein sequence ID" value="PRP85733.1"/>
    <property type="molecule type" value="Genomic_DNA"/>
</dbReference>
<dbReference type="Gene3D" id="3.30.465.10">
    <property type="match status" value="1"/>
</dbReference>
<dbReference type="GO" id="GO:0016020">
    <property type="term" value="C:membrane"/>
    <property type="evidence" value="ECO:0007669"/>
    <property type="project" value="UniProtKB-SubCell"/>
</dbReference>
<evidence type="ECO:0000256" key="6">
    <source>
        <dbReference type="ARBA" id="ARBA00023136"/>
    </source>
</evidence>
<comment type="subcellular location">
    <subcellularLocation>
        <location evidence="1">Membrane</location>
        <topology evidence="1">Single-pass membrane protein</topology>
    </subcellularLocation>
</comment>
<dbReference type="InParanoid" id="A0A2P6NP48"/>
<dbReference type="Pfam" id="PF01565">
    <property type="entry name" value="FAD_binding_4"/>
    <property type="match status" value="1"/>
</dbReference>
<comment type="caution">
    <text evidence="8">The sequence shown here is derived from an EMBL/GenBank/DDBJ whole genome shotgun (WGS) entry which is preliminary data.</text>
</comment>
<dbReference type="InterPro" id="IPR016170">
    <property type="entry name" value="Cytok_DH_C_sf"/>
</dbReference>
<keyword evidence="4" id="KW-1133">Transmembrane helix</keyword>
<dbReference type="Proteomes" id="UP000241769">
    <property type="component" value="Unassembled WGS sequence"/>
</dbReference>
<dbReference type="PANTHER" id="PTHR10801:SF0">
    <property type="entry name" value="DELTA(24)-STEROL REDUCTASE"/>
    <property type="match status" value="1"/>
</dbReference>
<keyword evidence="5" id="KW-0560">Oxidoreductase</keyword>
<dbReference type="PANTHER" id="PTHR10801">
    <property type="entry name" value="24-DEHYDROCHOLESTEROL REDUCTASE"/>
    <property type="match status" value="1"/>
</dbReference>
<dbReference type="Gene3D" id="3.40.462.10">
    <property type="entry name" value="FAD-linked oxidases, C-terminal domain"/>
    <property type="match status" value="1"/>
</dbReference>
<protein>
    <recommendedName>
        <fullName evidence="2">Delta(24)-sterol reductase</fullName>
        <ecNumber evidence="2">1.3.1.72</ecNumber>
    </recommendedName>
</protein>
<dbReference type="AlphaFoldDB" id="A0A2P6NP48"/>
<organism evidence="8 9">
    <name type="scientific">Planoprotostelium fungivorum</name>
    <dbReference type="NCBI Taxonomy" id="1890364"/>
    <lineage>
        <taxon>Eukaryota</taxon>
        <taxon>Amoebozoa</taxon>
        <taxon>Evosea</taxon>
        <taxon>Variosea</taxon>
        <taxon>Cavosteliida</taxon>
        <taxon>Cavosteliaceae</taxon>
        <taxon>Planoprotostelium</taxon>
    </lineage>
</organism>
<dbReference type="GO" id="GO:0008202">
    <property type="term" value="P:steroid metabolic process"/>
    <property type="evidence" value="ECO:0007669"/>
    <property type="project" value="TreeGrafter"/>
</dbReference>
<sequence>MTPDRKIKIIASVAWALFLGILELPLRLWRDVLAPLWSDPLRPVWGLDPPAPYKSQRQHDADVKEIIEHLKKARESGKEVVIGRKVGEGHSARSGRYKEKAFRVDMTKLDSVLELDVESRRAVCEPFVSFSALSSLTLPHNLLPLVVPEFRRITVGGAIQGLGIESTSYRNSTFDTTLVDTTLLTGRGDVIRSSEHPRLWRSVPGSNGTVALTLSTEVKLTPATEWVRLRYVKYASPLEFTRESNRKVEEYNRGEKEENWIGNDKLMDGVGFPWGTIGMFGGCVTKEDARRLHRSGMPIYRQGPASDLYYRHIEDIGKGGGHVTPEAFEEHLEKYGELLHEELIPTPVYLFRYDRGGFWGITALPKFFPSLASLLSNRIFHTVLTTLVSTATLYKIAMLVSDQTREGSAILQDLDIPPSGVKKLLRWNDDTLGIWPLWLCPVACSQDKRTFGLGRSEDIKSVEDMYAMNVGVYGAPSNGGYPLFDANIQLEKLVASLGGKKALYAFVYSDREVFWSWYDAREYEELREEYGGKNVFMGLWEKVSKPMG</sequence>
<evidence type="ECO:0000313" key="9">
    <source>
        <dbReference type="Proteomes" id="UP000241769"/>
    </source>
</evidence>
<evidence type="ECO:0000256" key="3">
    <source>
        <dbReference type="ARBA" id="ARBA00022692"/>
    </source>
</evidence>
<evidence type="ECO:0000256" key="1">
    <source>
        <dbReference type="ARBA" id="ARBA00004167"/>
    </source>
</evidence>
<dbReference type="InterPro" id="IPR016169">
    <property type="entry name" value="FAD-bd_PCMH_sub2"/>
</dbReference>
<name>A0A2P6NP48_9EUKA</name>
<dbReference type="PROSITE" id="PS51387">
    <property type="entry name" value="FAD_PCMH"/>
    <property type="match status" value="1"/>
</dbReference>
<dbReference type="OrthoDB" id="415825at2759"/>
<dbReference type="InterPro" id="IPR016167">
    <property type="entry name" value="FAD-bd_PCMH_sub1"/>
</dbReference>
<dbReference type="Gene3D" id="3.30.43.10">
    <property type="entry name" value="Uridine Diphospho-n-acetylenolpyruvylglucosamine Reductase, domain 2"/>
    <property type="match status" value="1"/>
</dbReference>
<gene>
    <name evidence="8" type="ORF">PROFUN_06327</name>
</gene>
<dbReference type="GO" id="GO:0071949">
    <property type="term" value="F:FAD binding"/>
    <property type="evidence" value="ECO:0007669"/>
    <property type="project" value="InterPro"/>
</dbReference>
<dbReference type="STRING" id="1890364.A0A2P6NP48"/>
<dbReference type="EC" id="1.3.1.72" evidence="2"/>
<dbReference type="InterPro" id="IPR016166">
    <property type="entry name" value="FAD-bd_PCMH"/>
</dbReference>
<evidence type="ECO:0000256" key="2">
    <source>
        <dbReference type="ARBA" id="ARBA00012405"/>
    </source>
</evidence>
<evidence type="ECO:0000256" key="5">
    <source>
        <dbReference type="ARBA" id="ARBA00023002"/>
    </source>
</evidence>
<evidence type="ECO:0000259" key="7">
    <source>
        <dbReference type="PROSITE" id="PS51387"/>
    </source>
</evidence>
<reference evidence="8 9" key="1">
    <citation type="journal article" date="2018" name="Genome Biol. Evol.">
        <title>Multiple Roots of Fruiting Body Formation in Amoebozoa.</title>
        <authorList>
            <person name="Hillmann F."/>
            <person name="Forbes G."/>
            <person name="Novohradska S."/>
            <person name="Ferling I."/>
            <person name="Riege K."/>
            <person name="Groth M."/>
            <person name="Westermann M."/>
            <person name="Marz M."/>
            <person name="Spaller T."/>
            <person name="Winckler T."/>
            <person name="Schaap P."/>
            <person name="Glockner G."/>
        </authorList>
    </citation>
    <scope>NUCLEOTIDE SEQUENCE [LARGE SCALE GENOMIC DNA]</scope>
    <source>
        <strain evidence="8 9">Jena</strain>
    </source>
</reference>
<dbReference type="GO" id="GO:0005737">
    <property type="term" value="C:cytoplasm"/>
    <property type="evidence" value="ECO:0007669"/>
    <property type="project" value="TreeGrafter"/>
</dbReference>